<accession>A0A8J4S540</accession>
<evidence type="ECO:0008006" key="3">
    <source>
        <dbReference type="Google" id="ProtNLM"/>
    </source>
</evidence>
<dbReference type="Proteomes" id="UP000702964">
    <property type="component" value="Unassembled WGS sequence"/>
</dbReference>
<comment type="caution">
    <text evidence="1">The sequence shown here is derived from an EMBL/GenBank/DDBJ whole genome shotgun (WGS) entry which is preliminary data.</text>
</comment>
<protein>
    <recommendedName>
        <fullName evidence="3">PH domain-containing protein</fullName>
    </recommendedName>
</protein>
<proteinExistence type="predicted"/>
<evidence type="ECO:0000313" key="1">
    <source>
        <dbReference type="EMBL" id="KAF4316648.1"/>
    </source>
</evidence>
<organism evidence="1 2">
    <name type="scientific">Phytophthora kernoviae 00238/432</name>
    <dbReference type="NCBI Taxonomy" id="1284355"/>
    <lineage>
        <taxon>Eukaryota</taxon>
        <taxon>Sar</taxon>
        <taxon>Stramenopiles</taxon>
        <taxon>Oomycota</taxon>
        <taxon>Peronosporomycetes</taxon>
        <taxon>Peronosporales</taxon>
        <taxon>Peronosporaceae</taxon>
        <taxon>Phytophthora</taxon>
    </lineage>
</organism>
<name>A0A8J4S540_9STRA</name>
<sequence length="230" mass="26684">MTSPFDRHLIDIYAGRAPDGLVFFSEHGYYDVSDTTNTVQMFRDNVGRDDFWHDRESYDDFDPFERPTVYPFGSQSKVPSSRMRSELHRTNSGRFTLLDDDGNPVSEDDLLEMEREDRLKVKSLELDDDDLAELESEQATVESAIEVIRVEKYRFQRVLFRAFYEPENATKVEMMGHGGFRMEFKGGNLLVMRSRNEKEAACWAHLLRLALQIMRGNATRCSEISRLTNG</sequence>
<reference evidence="1" key="2">
    <citation type="submission" date="2020-02" db="EMBL/GenBank/DDBJ databases">
        <authorList>
            <person name="Studholme D.J."/>
        </authorList>
    </citation>
    <scope>NUCLEOTIDE SEQUENCE</scope>
    <source>
        <strain evidence="1">00238/432</strain>
    </source>
</reference>
<reference evidence="1" key="1">
    <citation type="journal article" date="2015" name="Genom Data">
        <title>Draft genome sequences of Phytophthora kernoviae and Phytophthora ramorum lineage EU2 from Scotland.</title>
        <authorList>
            <person name="Sambles C."/>
            <person name="Schlenzig A."/>
            <person name="O'Neill P."/>
            <person name="Grant M."/>
            <person name="Studholme D.J."/>
        </authorList>
    </citation>
    <scope>NUCLEOTIDE SEQUENCE</scope>
    <source>
        <strain evidence="1">00238/432</strain>
    </source>
</reference>
<dbReference type="EMBL" id="AOFI03000506">
    <property type="protein sequence ID" value="KAF4316648.1"/>
    <property type="molecule type" value="Genomic_DNA"/>
</dbReference>
<dbReference type="AlphaFoldDB" id="A0A8J4S540"/>
<gene>
    <name evidence="1" type="ORF">G195_009924</name>
</gene>
<evidence type="ECO:0000313" key="2">
    <source>
        <dbReference type="Proteomes" id="UP000702964"/>
    </source>
</evidence>